<dbReference type="Gene3D" id="3.40.47.10">
    <property type="match status" value="1"/>
</dbReference>
<dbReference type="InterPro" id="IPR014030">
    <property type="entry name" value="Ketoacyl_synth_N"/>
</dbReference>
<accession>A0A060HAT6</accession>
<dbReference type="GO" id="GO:0016746">
    <property type="term" value="F:acyltransferase activity"/>
    <property type="evidence" value="ECO:0007669"/>
    <property type="project" value="InterPro"/>
</dbReference>
<feature type="domain" description="Beta-ketoacyl synthase-like N-terminal" evidence="1">
    <location>
        <begin position="37"/>
        <end position="236"/>
    </location>
</feature>
<dbReference type="PATRIC" id="fig|155920.8.peg.1625"/>
<gene>
    <name evidence="2" type="ORF">D934_06945</name>
</gene>
<evidence type="ECO:0000313" key="2">
    <source>
        <dbReference type="EMBL" id="AIC10047.1"/>
    </source>
</evidence>
<reference evidence="2 3" key="1">
    <citation type="submission" date="2013-08" db="EMBL/GenBank/DDBJ databases">
        <authorList>
            <person name="Stouthamer R."/>
            <person name="Nunney L."/>
        </authorList>
    </citation>
    <scope>NUCLEOTIDE SEQUENCE [LARGE SCALE GENOMIC DNA]</scope>
    <source>
        <strain evidence="3">ann-1</strain>
    </source>
</reference>
<dbReference type="SUPFAM" id="SSF53901">
    <property type="entry name" value="Thiolase-like"/>
    <property type="match status" value="1"/>
</dbReference>
<name>A0A060HAT6_XYLFS</name>
<dbReference type="Proteomes" id="UP000027215">
    <property type="component" value="Chromosome"/>
</dbReference>
<organism evidence="2 3">
    <name type="scientific">Xylella fastidiosa subsp. sandyi Ann-1</name>
    <dbReference type="NCBI Taxonomy" id="155920"/>
    <lineage>
        <taxon>Bacteria</taxon>
        <taxon>Pseudomonadati</taxon>
        <taxon>Pseudomonadota</taxon>
        <taxon>Gammaproteobacteria</taxon>
        <taxon>Lysobacterales</taxon>
        <taxon>Lysobacteraceae</taxon>
        <taxon>Xylella</taxon>
    </lineage>
</organism>
<sequence>MSVLSATVEGIGFWYNKLPSWAAACHFVAGAAPQSASACPTPQLLAANERRRASNTVAVSLEVALAACIDAEYDPAQLPSVFTSTYGDQEIADYMCKTLAKEPIAVSPTKFHNSVHNSAAAYWTIGTHALTPTTALSAGQASFAQGLLEGLVQLAMGTKAVLVVGYDSYAVGPFSRVLCSHGLLAGALVLSNASRPDRIRLRAHFGDGHPPTETGPLARHAATNAMAPMLPLFDALASIDTKTALYAGPNQVLHVELLR</sequence>
<evidence type="ECO:0000313" key="3">
    <source>
        <dbReference type="Proteomes" id="UP000027215"/>
    </source>
</evidence>
<proteinExistence type="predicted"/>
<dbReference type="HOGENOM" id="CLU_1041583_0_0_6"/>
<evidence type="ECO:0000259" key="1">
    <source>
        <dbReference type="Pfam" id="PF13723"/>
    </source>
</evidence>
<protein>
    <recommendedName>
        <fullName evidence="1">Beta-ketoacyl synthase-like N-terminal domain-containing protein</fullName>
    </recommendedName>
</protein>
<dbReference type="AlphaFoldDB" id="A0A060HAT6"/>
<dbReference type="InterPro" id="IPR016039">
    <property type="entry name" value="Thiolase-like"/>
</dbReference>
<dbReference type="Pfam" id="PF13723">
    <property type="entry name" value="Ketoacyl-synt_2"/>
    <property type="match status" value="1"/>
</dbReference>
<dbReference type="KEGG" id="xfs:D934_06945"/>
<dbReference type="EMBL" id="CP006696">
    <property type="protein sequence ID" value="AIC10047.1"/>
    <property type="molecule type" value="Genomic_DNA"/>
</dbReference>
<dbReference type="RefSeq" id="WP_038274601.1">
    <property type="nucleotide sequence ID" value="NZ_CP006696.1"/>
</dbReference>